<evidence type="ECO:0000256" key="11">
    <source>
        <dbReference type="ARBA" id="ARBA00022958"/>
    </source>
</evidence>
<gene>
    <name evidence="16 18" type="primary">kdpB</name>
    <name evidence="18" type="ORF">SMC3_02100</name>
</gene>
<feature type="binding site" evidence="16">
    <location>
        <position position="389"/>
    </location>
    <ligand>
        <name>ATP</name>
        <dbReference type="ChEBI" id="CHEBI:30616"/>
    </ligand>
</feature>
<dbReference type="InterPro" id="IPR018303">
    <property type="entry name" value="ATPase_P-typ_P_site"/>
</dbReference>
<keyword evidence="18" id="KW-0378">Hydrolase</keyword>
<evidence type="ECO:0000256" key="10">
    <source>
        <dbReference type="ARBA" id="ARBA00022842"/>
    </source>
</evidence>
<dbReference type="GO" id="GO:0005524">
    <property type="term" value="F:ATP binding"/>
    <property type="evidence" value="ECO:0007669"/>
    <property type="project" value="UniProtKB-UniRule"/>
</dbReference>
<dbReference type="EMBL" id="QXIW01000011">
    <property type="protein sequence ID" value="RIE14499.1"/>
    <property type="molecule type" value="Genomic_DNA"/>
</dbReference>
<sequence length="677" mass="72089">MRKKGMLDPSVVSKAVGGAFQKLDPRTLWRNPVMFVVEFGSIITTVFAVMSAFQHTGFWFNLQISLWLWFTVLFANFAEALAEGRGKAQADSLKKTRNEAVANRLRSDGTTETVAAIDLVKGDIVVVSDNETIPSDGEIVEGVALVDESAITGESAPVIRESGGDRTGVTGGTRVLSGTIHLRITANMGDTFLDQMIAMVESSSRRKTPNEVALGILLIGLTALFIVVTITLRAFAGYMSVTVAVPVLVALLVCLMPTTIGGLLPAIGIAGMDRLIEHNVIALSGRAVEASGDVSVVLLDKTGTITLGNRMATEFLPAESVTEHQLMESSVLASLADDTPEGRSIVTLAKQKLGIRGRDIRAPEGSTFVPFTAETRMSGIDYGDRHIRKGAVDAIEQWVEENGGQFPDTVHALVDGVARQGETPLVVSDGALVMGVIRLKDILKQDIKERLGQLHVFGIKSVMITGDNPLTAAAIAAEAGIDDFVAQARPETKLDLIRRYQANGSMVAMIGDGTNDAPALAQADVGVAMNAGTQSAREAANLVDLDSNPTKLLDIVEIGKQILITRGSLTTFSIANDVAKYFAIIPAIFAAKYPQLAMLNVMHLHSPASAILSAVIFNAVIIPSLIPLAMRGVQYHPSSANALLWRNLTIYGAGGLALPFVGIRLIDVLLVAIRVVR</sequence>
<dbReference type="NCBIfam" id="TIGR01494">
    <property type="entry name" value="ATPase_P-type"/>
    <property type="match status" value="2"/>
</dbReference>
<dbReference type="GO" id="GO:0008556">
    <property type="term" value="F:P-type potassium transmembrane transporter activity"/>
    <property type="evidence" value="ECO:0007669"/>
    <property type="project" value="UniProtKB-UniRule"/>
</dbReference>
<accession>A0A398DKV9</accession>
<organism evidence="18 19">
    <name type="scientific">Candidatus Cryosericum hinesii</name>
    <dbReference type="NCBI Taxonomy" id="2290915"/>
    <lineage>
        <taxon>Bacteria</taxon>
        <taxon>Pseudomonadati</taxon>
        <taxon>Caldisericota/Cryosericota group</taxon>
        <taxon>Candidatus Cryosericota</taxon>
        <taxon>Candidatus Cryosericia</taxon>
        <taxon>Candidatus Cryosericales</taxon>
        <taxon>Candidatus Cryosericaceae</taxon>
        <taxon>Candidatus Cryosericum</taxon>
    </lineage>
</organism>
<dbReference type="Pfam" id="PF00702">
    <property type="entry name" value="Hydrolase"/>
    <property type="match status" value="1"/>
</dbReference>
<dbReference type="SUPFAM" id="SSF81653">
    <property type="entry name" value="Calcium ATPase, transduction domain A"/>
    <property type="match status" value="1"/>
</dbReference>
<feature type="binding site" evidence="16">
    <location>
        <position position="341"/>
    </location>
    <ligand>
        <name>ATP</name>
        <dbReference type="ChEBI" id="CHEBI:30616"/>
    </ligand>
</feature>
<comment type="similarity">
    <text evidence="16">Belongs to the cation transport ATPase (P-type) (TC 3.A.3) family. Type IA subfamily.</text>
</comment>
<dbReference type="InterPro" id="IPR008250">
    <property type="entry name" value="ATPase_P-typ_transduc_dom_A_sf"/>
</dbReference>
<reference evidence="18 19" key="1">
    <citation type="submission" date="2018-09" db="EMBL/GenBank/DDBJ databases">
        <title>Discovery and Ecogenomic Context for Candidatus Cryosericales, a Global Caldiserica Order Active in Thawing Permafrost.</title>
        <authorList>
            <person name="Martinez M.A."/>
            <person name="Woodcroft B.J."/>
            <person name="Ignacio Espinoza J.C."/>
            <person name="Zayed A."/>
            <person name="Singleton C.M."/>
            <person name="Boyd J."/>
            <person name="Li Y.-F."/>
            <person name="Purvine S."/>
            <person name="Maughan H."/>
            <person name="Hodgkins S.B."/>
            <person name="Anderson D."/>
            <person name="Sederholm M."/>
            <person name="Temperton B."/>
            <person name="Saleska S.R."/>
            <person name="Tyson G.W."/>
            <person name="Rich V.I."/>
        </authorList>
    </citation>
    <scope>NUCLEOTIDE SEQUENCE [LARGE SCALE GENOMIC DNA]</scope>
    <source>
        <strain evidence="18 19">SMC3</strain>
    </source>
</reference>
<evidence type="ECO:0000256" key="9">
    <source>
        <dbReference type="ARBA" id="ARBA00022840"/>
    </source>
</evidence>
<dbReference type="SUPFAM" id="SSF81665">
    <property type="entry name" value="Calcium ATPase, transmembrane domain M"/>
    <property type="match status" value="1"/>
</dbReference>
<evidence type="ECO:0000256" key="12">
    <source>
        <dbReference type="ARBA" id="ARBA00022967"/>
    </source>
</evidence>
<dbReference type="RefSeq" id="WP_119087041.1">
    <property type="nucleotide sequence ID" value="NZ_QXIV01000011.1"/>
</dbReference>
<dbReference type="PRINTS" id="PR00119">
    <property type="entry name" value="CATATPASE"/>
</dbReference>
<feature type="transmembrane region" description="Helical" evidence="16">
    <location>
        <begin position="59"/>
        <end position="78"/>
    </location>
</feature>
<evidence type="ECO:0000259" key="17">
    <source>
        <dbReference type="Pfam" id="PF00122"/>
    </source>
</evidence>
<evidence type="ECO:0000256" key="13">
    <source>
        <dbReference type="ARBA" id="ARBA00022989"/>
    </source>
</evidence>
<feature type="binding site" evidence="16">
    <location>
        <position position="516"/>
    </location>
    <ligand>
        <name>Mg(2+)</name>
        <dbReference type="ChEBI" id="CHEBI:18420"/>
    </ligand>
</feature>
<comment type="subunit">
    <text evidence="16">The system is composed of three essential subunits: KdpA, KdpB and KdpC.</text>
</comment>
<dbReference type="Pfam" id="PF00122">
    <property type="entry name" value="E1-E2_ATPase"/>
    <property type="match status" value="1"/>
</dbReference>
<dbReference type="InterPro" id="IPR023214">
    <property type="entry name" value="HAD_sf"/>
</dbReference>
<feature type="transmembrane region" description="Helical" evidence="16">
    <location>
        <begin position="608"/>
        <end position="630"/>
    </location>
</feature>
<evidence type="ECO:0000256" key="7">
    <source>
        <dbReference type="ARBA" id="ARBA00022723"/>
    </source>
</evidence>
<evidence type="ECO:0000313" key="19">
    <source>
        <dbReference type="Proteomes" id="UP000266042"/>
    </source>
</evidence>
<dbReference type="Gene3D" id="2.70.150.10">
    <property type="entry name" value="Calcium-transporting ATPase, cytoplasmic transduction domain A"/>
    <property type="match status" value="1"/>
</dbReference>
<keyword evidence="3 16" id="KW-1003">Cell membrane</keyword>
<keyword evidence="5 16" id="KW-0597">Phosphoprotein</keyword>
<evidence type="ECO:0000256" key="14">
    <source>
        <dbReference type="ARBA" id="ARBA00023065"/>
    </source>
</evidence>
<keyword evidence="15 16" id="KW-0472">Membrane</keyword>
<dbReference type="GO" id="GO:0000287">
    <property type="term" value="F:magnesium ion binding"/>
    <property type="evidence" value="ECO:0007669"/>
    <property type="project" value="UniProtKB-UniRule"/>
</dbReference>
<feature type="binding site" evidence="16">
    <location>
        <begin position="371"/>
        <end position="378"/>
    </location>
    <ligand>
        <name>ATP</name>
        <dbReference type="ChEBI" id="CHEBI:30616"/>
    </ligand>
</feature>
<evidence type="ECO:0000256" key="4">
    <source>
        <dbReference type="ARBA" id="ARBA00022538"/>
    </source>
</evidence>
<dbReference type="InterPro" id="IPR001757">
    <property type="entry name" value="P_typ_ATPase"/>
</dbReference>
<keyword evidence="6 16" id="KW-0812">Transmembrane</keyword>
<dbReference type="InterPro" id="IPR059000">
    <property type="entry name" value="ATPase_P-type_domA"/>
</dbReference>
<evidence type="ECO:0000256" key="3">
    <source>
        <dbReference type="ARBA" id="ARBA00022475"/>
    </source>
</evidence>
<evidence type="ECO:0000256" key="8">
    <source>
        <dbReference type="ARBA" id="ARBA00022741"/>
    </source>
</evidence>
<comment type="function">
    <text evidence="16">Part of the high-affinity ATP-driven potassium transport (or Kdp) system, which catalyzes the hydrolysis of ATP coupled with the electrogenic transport of potassium into the cytoplasm. This subunit is responsible for energy coupling to the transport system and for the release of the potassium ions to the cytoplasm.</text>
</comment>
<dbReference type="FunFam" id="2.70.150.10:FF:000010">
    <property type="entry name" value="Potassium-transporting ATPase ATP-binding subunit"/>
    <property type="match status" value="1"/>
</dbReference>
<dbReference type="SUPFAM" id="SSF56784">
    <property type="entry name" value="HAD-like"/>
    <property type="match status" value="1"/>
</dbReference>
<comment type="subcellular location">
    <subcellularLocation>
        <location evidence="1 16">Cell membrane</location>
        <topology evidence="1 16">Multi-pass membrane protein</topology>
    </subcellularLocation>
</comment>
<dbReference type="PROSITE" id="PS00154">
    <property type="entry name" value="ATPASE_E1_E2"/>
    <property type="match status" value="1"/>
</dbReference>
<keyword evidence="13 16" id="KW-1133">Transmembrane helix</keyword>
<evidence type="ECO:0000256" key="2">
    <source>
        <dbReference type="ARBA" id="ARBA00022448"/>
    </source>
</evidence>
<keyword evidence="10 16" id="KW-0460">Magnesium</keyword>
<dbReference type="HAMAP" id="MF_00285">
    <property type="entry name" value="KdpB"/>
    <property type="match status" value="1"/>
</dbReference>
<name>A0A398DKV9_9BACT</name>
<dbReference type="InterPro" id="IPR023299">
    <property type="entry name" value="ATPase_P-typ_cyto_dom_N"/>
</dbReference>
<keyword evidence="4 16" id="KW-0633">Potassium transport</keyword>
<dbReference type="InterPro" id="IPR036412">
    <property type="entry name" value="HAD-like_sf"/>
</dbReference>
<dbReference type="EC" id="7.2.2.6" evidence="16"/>
<dbReference type="AlphaFoldDB" id="A0A398DKV9"/>
<keyword evidence="14 16" id="KW-0406">Ion transport</keyword>
<comment type="caution">
    <text evidence="16">Lacks conserved residue(s) required for the propagation of feature annotation.</text>
</comment>
<dbReference type="PANTHER" id="PTHR43743">
    <property type="entry name" value="POTASSIUM-TRANSPORTING ATPASE ATP-BINDING SUBUNIT"/>
    <property type="match status" value="1"/>
</dbReference>
<protein>
    <recommendedName>
        <fullName evidence="16">Potassium-transporting ATPase ATP-binding subunit</fullName>
        <ecNumber evidence="16">7.2.2.6</ecNumber>
    </recommendedName>
    <alternativeName>
        <fullName evidence="16">ATP phosphohydrolase [potassium-transporting] B chain</fullName>
    </alternativeName>
    <alternativeName>
        <fullName evidence="16">Potassium-binding and translocating subunit B</fullName>
    </alternativeName>
    <alternativeName>
        <fullName evidence="16">Potassium-translocating ATPase B chain</fullName>
    </alternativeName>
</protein>
<evidence type="ECO:0000256" key="15">
    <source>
        <dbReference type="ARBA" id="ARBA00023136"/>
    </source>
</evidence>
<comment type="caution">
    <text evidence="18">The sequence shown here is derived from an EMBL/GenBank/DDBJ whole genome shotgun (WGS) entry which is preliminary data.</text>
</comment>
<keyword evidence="11 16" id="KW-0630">Potassium</keyword>
<dbReference type="SFLD" id="SFLDS00003">
    <property type="entry name" value="Haloacid_Dehalogenase"/>
    <property type="match status" value="1"/>
</dbReference>
<evidence type="ECO:0000256" key="16">
    <source>
        <dbReference type="HAMAP-Rule" id="MF_00285"/>
    </source>
</evidence>
<keyword evidence="7 16" id="KW-0479">Metal-binding</keyword>
<evidence type="ECO:0000313" key="18">
    <source>
        <dbReference type="EMBL" id="RIE14499.1"/>
    </source>
</evidence>
<dbReference type="NCBIfam" id="TIGR01497">
    <property type="entry name" value="kdpB"/>
    <property type="match status" value="1"/>
</dbReference>
<keyword evidence="12 16" id="KW-1278">Translocase</keyword>
<dbReference type="Gene3D" id="3.40.50.1000">
    <property type="entry name" value="HAD superfamily/HAD-like"/>
    <property type="match status" value="1"/>
</dbReference>
<dbReference type="Proteomes" id="UP000266042">
    <property type="component" value="Unassembled WGS sequence"/>
</dbReference>
<feature type="transmembrane region" description="Helical" evidence="16">
    <location>
        <begin position="32"/>
        <end position="53"/>
    </location>
</feature>
<dbReference type="InterPro" id="IPR023298">
    <property type="entry name" value="ATPase_P-typ_TM_dom_sf"/>
</dbReference>
<dbReference type="PROSITE" id="PS01229">
    <property type="entry name" value="COF_2"/>
    <property type="match status" value="1"/>
</dbReference>
<dbReference type="GO" id="GO:0005886">
    <property type="term" value="C:plasma membrane"/>
    <property type="evidence" value="ECO:0007669"/>
    <property type="project" value="UniProtKB-SubCell"/>
</dbReference>
<dbReference type="Gene3D" id="3.40.1110.10">
    <property type="entry name" value="Calcium-transporting ATPase, cytoplasmic domain N"/>
    <property type="match status" value="1"/>
</dbReference>
<dbReference type="GO" id="GO:0016887">
    <property type="term" value="F:ATP hydrolysis activity"/>
    <property type="evidence" value="ECO:0007669"/>
    <property type="project" value="InterPro"/>
</dbReference>
<feature type="transmembrane region" description="Helical" evidence="16">
    <location>
        <begin position="241"/>
        <end position="264"/>
    </location>
</feature>
<feature type="transmembrane region" description="Helical" evidence="16">
    <location>
        <begin position="650"/>
        <end position="673"/>
    </location>
</feature>
<dbReference type="InterPro" id="IPR044492">
    <property type="entry name" value="P_typ_ATPase_HD_dom"/>
</dbReference>
<evidence type="ECO:0000256" key="1">
    <source>
        <dbReference type="ARBA" id="ARBA00004651"/>
    </source>
</evidence>
<feature type="active site" description="4-aspartylphosphate intermediate" evidence="16">
    <location>
        <position position="300"/>
    </location>
</feature>
<feature type="transmembrane region" description="Helical" evidence="16">
    <location>
        <begin position="212"/>
        <end position="235"/>
    </location>
</feature>
<keyword evidence="8 16" id="KW-0547">Nucleotide-binding</keyword>
<feature type="domain" description="P-type ATPase A" evidence="17">
    <location>
        <begin position="102"/>
        <end position="201"/>
    </location>
</feature>
<feature type="binding site" evidence="16">
    <location>
        <position position="337"/>
    </location>
    <ligand>
        <name>ATP</name>
        <dbReference type="ChEBI" id="CHEBI:30616"/>
    </ligand>
</feature>
<dbReference type="SFLD" id="SFLDF00027">
    <property type="entry name" value="p-type_atpase"/>
    <property type="match status" value="1"/>
</dbReference>
<dbReference type="InterPro" id="IPR006391">
    <property type="entry name" value="P-type_ATPase_bsu_IA"/>
</dbReference>
<keyword evidence="2 16" id="KW-0813">Transport</keyword>
<dbReference type="SFLD" id="SFLDG00002">
    <property type="entry name" value="C1.7:_P-type_atpase_like"/>
    <property type="match status" value="1"/>
</dbReference>
<comment type="catalytic activity">
    <reaction evidence="16">
        <text>K(+)(out) + ATP + H2O = K(+)(in) + ADP + phosphate + H(+)</text>
        <dbReference type="Rhea" id="RHEA:16777"/>
        <dbReference type="ChEBI" id="CHEBI:15377"/>
        <dbReference type="ChEBI" id="CHEBI:15378"/>
        <dbReference type="ChEBI" id="CHEBI:29103"/>
        <dbReference type="ChEBI" id="CHEBI:30616"/>
        <dbReference type="ChEBI" id="CHEBI:43474"/>
        <dbReference type="ChEBI" id="CHEBI:456216"/>
        <dbReference type="EC" id="7.2.2.6"/>
    </reaction>
</comment>
<keyword evidence="9 16" id="KW-0067">ATP-binding</keyword>
<evidence type="ECO:0000256" key="5">
    <source>
        <dbReference type="ARBA" id="ARBA00022553"/>
    </source>
</evidence>
<feature type="binding site" evidence="16">
    <location>
        <position position="512"/>
    </location>
    <ligand>
        <name>Mg(2+)</name>
        <dbReference type="ChEBI" id="CHEBI:18420"/>
    </ligand>
</feature>
<dbReference type="PANTHER" id="PTHR43743:SF1">
    <property type="entry name" value="POTASSIUM-TRANSPORTING ATPASE ATP-BINDING SUBUNIT"/>
    <property type="match status" value="1"/>
</dbReference>
<dbReference type="FunFam" id="3.40.1110.10:FF:000007">
    <property type="entry name" value="Potassium-transporting ATPase ATP-binding subunit"/>
    <property type="match status" value="1"/>
</dbReference>
<dbReference type="CDD" id="cd02078">
    <property type="entry name" value="P-type_ATPase_K"/>
    <property type="match status" value="1"/>
</dbReference>
<proteinExistence type="inferred from homology"/>
<evidence type="ECO:0000256" key="6">
    <source>
        <dbReference type="ARBA" id="ARBA00022692"/>
    </source>
</evidence>